<sequence length="107" mass="12586">MTKSSAVLLRLEKGELVNYNGQEYVVLKVIDLNKVLARSMISKNTDVLEIRHLTPWVVKQDDTPAKPDIDLTEILEEEWRFARERLKCRCRFKTDHLCRLNFDQALL</sequence>
<organism evidence="1">
    <name type="scientific">mine drainage metagenome</name>
    <dbReference type="NCBI Taxonomy" id="410659"/>
    <lineage>
        <taxon>unclassified sequences</taxon>
        <taxon>metagenomes</taxon>
        <taxon>ecological metagenomes</taxon>
    </lineage>
</organism>
<dbReference type="AlphaFoldDB" id="A0A1J5RQ13"/>
<accession>A0A1J5RQ13</accession>
<reference evidence="1" key="1">
    <citation type="submission" date="2016-10" db="EMBL/GenBank/DDBJ databases">
        <title>Sequence of Gallionella enrichment culture.</title>
        <authorList>
            <person name="Poehlein A."/>
            <person name="Muehling M."/>
            <person name="Daniel R."/>
        </authorList>
    </citation>
    <scope>NUCLEOTIDE SEQUENCE</scope>
</reference>
<evidence type="ECO:0000313" key="1">
    <source>
        <dbReference type="EMBL" id="OIQ90165.1"/>
    </source>
</evidence>
<dbReference type="EMBL" id="MLJW01000301">
    <property type="protein sequence ID" value="OIQ90165.1"/>
    <property type="molecule type" value="Genomic_DNA"/>
</dbReference>
<protein>
    <submittedName>
        <fullName evidence="1">Uncharacterized protein</fullName>
    </submittedName>
</protein>
<name>A0A1J5RQ13_9ZZZZ</name>
<comment type="caution">
    <text evidence="1">The sequence shown here is derived from an EMBL/GenBank/DDBJ whole genome shotgun (WGS) entry which is preliminary data.</text>
</comment>
<proteinExistence type="predicted"/>
<gene>
    <name evidence="1" type="ORF">GALL_279060</name>
</gene>